<protein>
    <submittedName>
        <fullName evidence="1">Uncharacterized protein</fullName>
    </submittedName>
</protein>
<sequence length="55" mass="5823">VIPYKKPAANKSPAPVVSTNLETGTGFISMTLSFTIINDPLPSSVIIARMFSDLA</sequence>
<name>A0A382GET5_9ZZZZ</name>
<feature type="non-terminal residue" evidence="1">
    <location>
        <position position="1"/>
    </location>
</feature>
<reference evidence="1" key="1">
    <citation type="submission" date="2018-05" db="EMBL/GenBank/DDBJ databases">
        <authorList>
            <person name="Lanie J.A."/>
            <person name="Ng W.-L."/>
            <person name="Kazmierczak K.M."/>
            <person name="Andrzejewski T.M."/>
            <person name="Davidsen T.M."/>
            <person name="Wayne K.J."/>
            <person name="Tettelin H."/>
            <person name="Glass J.I."/>
            <person name="Rusch D."/>
            <person name="Podicherti R."/>
            <person name="Tsui H.-C.T."/>
            <person name="Winkler M.E."/>
        </authorList>
    </citation>
    <scope>NUCLEOTIDE SEQUENCE</scope>
</reference>
<gene>
    <name evidence="1" type="ORF">METZ01_LOCUS226600</name>
</gene>
<dbReference type="EMBL" id="UINC01055173">
    <property type="protein sequence ID" value="SVB73746.1"/>
    <property type="molecule type" value="Genomic_DNA"/>
</dbReference>
<evidence type="ECO:0000313" key="1">
    <source>
        <dbReference type="EMBL" id="SVB73746.1"/>
    </source>
</evidence>
<proteinExistence type="predicted"/>
<dbReference type="AlphaFoldDB" id="A0A382GET5"/>
<organism evidence="1">
    <name type="scientific">marine metagenome</name>
    <dbReference type="NCBI Taxonomy" id="408172"/>
    <lineage>
        <taxon>unclassified sequences</taxon>
        <taxon>metagenomes</taxon>
        <taxon>ecological metagenomes</taxon>
    </lineage>
</organism>
<accession>A0A382GET5</accession>